<dbReference type="PROSITE" id="PS50002">
    <property type="entry name" value="SH3"/>
    <property type="match status" value="1"/>
</dbReference>
<dbReference type="Pfam" id="PF14604">
    <property type="entry name" value="SH3_9"/>
    <property type="match status" value="1"/>
</dbReference>
<dbReference type="InterPro" id="IPR036028">
    <property type="entry name" value="SH3-like_dom_sf"/>
</dbReference>
<feature type="compositionally biased region" description="Polar residues" evidence="3">
    <location>
        <begin position="86"/>
        <end position="97"/>
    </location>
</feature>
<evidence type="ECO:0000256" key="1">
    <source>
        <dbReference type="ARBA" id="ARBA00022443"/>
    </source>
</evidence>
<dbReference type="InterPro" id="IPR001452">
    <property type="entry name" value="SH3_domain"/>
</dbReference>
<dbReference type="Gene3D" id="2.30.30.40">
    <property type="entry name" value="SH3 Domains"/>
    <property type="match status" value="1"/>
</dbReference>
<dbReference type="SMART" id="SM00326">
    <property type="entry name" value="SH3"/>
    <property type="match status" value="1"/>
</dbReference>
<keyword evidence="6" id="KW-1185">Reference proteome</keyword>
<comment type="caution">
    <text evidence="5">The sequence shown here is derived from an EMBL/GenBank/DDBJ whole genome shotgun (WGS) entry which is preliminary data.</text>
</comment>
<accession>A0AAW0F0M7</accession>
<feature type="region of interest" description="Disordered" evidence="3">
    <location>
        <begin position="282"/>
        <end position="335"/>
    </location>
</feature>
<feature type="compositionally biased region" description="Basic residues" evidence="3">
    <location>
        <begin position="282"/>
        <end position="292"/>
    </location>
</feature>
<dbReference type="CDD" id="cd00174">
    <property type="entry name" value="SH3"/>
    <property type="match status" value="1"/>
</dbReference>
<feature type="compositionally biased region" description="Low complexity" evidence="3">
    <location>
        <begin position="313"/>
        <end position="323"/>
    </location>
</feature>
<organism evidence="5 6">
    <name type="scientific">Novymonas esmeraldas</name>
    <dbReference type="NCBI Taxonomy" id="1808958"/>
    <lineage>
        <taxon>Eukaryota</taxon>
        <taxon>Discoba</taxon>
        <taxon>Euglenozoa</taxon>
        <taxon>Kinetoplastea</taxon>
        <taxon>Metakinetoplastina</taxon>
        <taxon>Trypanosomatida</taxon>
        <taxon>Trypanosomatidae</taxon>
        <taxon>Novymonas</taxon>
    </lineage>
</organism>
<keyword evidence="1 2" id="KW-0728">SH3 domain</keyword>
<dbReference type="Proteomes" id="UP001430356">
    <property type="component" value="Unassembled WGS sequence"/>
</dbReference>
<dbReference type="SUPFAM" id="SSF50044">
    <property type="entry name" value="SH3-domain"/>
    <property type="match status" value="1"/>
</dbReference>
<feature type="compositionally biased region" description="Basic and acidic residues" evidence="3">
    <location>
        <begin position="127"/>
        <end position="153"/>
    </location>
</feature>
<reference evidence="5 6" key="1">
    <citation type="journal article" date="2021" name="MBio">
        <title>A New Model Trypanosomatid, Novymonas esmeraldas: Genomic Perception of Its 'Candidatus Pandoraea novymonadis' Endosymbiont.</title>
        <authorList>
            <person name="Zakharova A."/>
            <person name="Saura A."/>
            <person name="Butenko A."/>
            <person name="Podesvova L."/>
            <person name="Warmusova S."/>
            <person name="Kostygov A.Y."/>
            <person name="Nenarokova A."/>
            <person name="Lukes J."/>
            <person name="Opperdoes F.R."/>
            <person name="Yurchenko V."/>
        </authorList>
    </citation>
    <scope>NUCLEOTIDE SEQUENCE [LARGE SCALE GENOMIC DNA]</scope>
    <source>
        <strain evidence="5 6">E262AT.01</strain>
    </source>
</reference>
<evidence type="ECO:0000313" key="5">
    <source>
        <dbReference type="EMBL" id="KAK7198648.1"/>
    </source>
</evidence>
<gene>
    <name evidence="5" type="ORF">NESM_000828400</name>
</gene>
<proteinExistence type="predicted"/>
<dbReference type="EMBL" id="JAECZO010000165">
    <property type="protein sequence ID" value="KAK7198648.1"/>
    <property type="molecule type" value="Genomic_DNA"/>
</dbReference>
<feature type="region of interest" description="Disordered" evidence="3">
    <location>
        <begin position="82"/>
        <end position="153"/>
    </location>
</feature>
<evidence type="ECO:0000256" key="2">
    <source>
        <dbReference type="PROSITE-ProRule" id="PRU00192"/>
    </source>
</evidence>
<name>A0AAW0F0M7_9TRYP</name>
<evidence type="ECO:0000259" key="4">
    <source>
        <dbReference type="PROSITE" id="PS50002"/>
    </source>
</evidence>
<evidence type="ECO:0000256" key="3">
    <source>
        <dbReference type="SAM" id="MobiDB-lite"/>
    </source>
</evidence>
<sequence length="433" mass="45197">MGGGMYGSGMGGGMYGSSMYGGGMGGGMYGSSMYGGGLGGGMGGGMYGGGMGGSSLGMGGGLQGFGRTNRLGSTAANGIGGLNGDGVQNNGAQSPLNLQAPPLDQGNQLASPINQHATPLPPLNESPEERSRRIQAEHKKERQLIRQQREQHRQARLQARMEIVGHLTNVLVQGLRSAMELFGVCFGTYYSMKAVRAFSNAQERMPGMRMGVGANYPYGAAAANAQAGAAASGVVAAGASGAQQVAAAAASGGGSSKWRTWLLCIALFILGEVAYGVAARRRAKPPPRRRRITGPAEDAYGNVISQDEHEVSLRSSSAESRLSGENREEEETLSEAWGQAYSPSGLYTAAPGTRVTGGDGVRRVYYALYDYEAPQADGSCLSFKAGDEFVVEDYAEGNWCEATAVEGGDYSPRGRRGLVPSNFLRLAERITKL</sequence>
<dbReference type="AlphaFoldDB" id="A0AAW0F0M7"/>
<feature type="compositionally biased region" description="Polar residues" evidence="3">
    <location>
        <begin position="105"/>
        <end position="117"/>
    </location>
</feature>
<evidence type="ECO:0000313" key="6">
    <source>
        <dbReference type="Proteomes" id="UP001430356"/>
    </source>
</evidence>
<feature type="domain" description="SH3" evidence="4">
    <location>
        <begin position="360"/>
        <end position="429"/>
    </location>
</feature>
<protein>
    <submittedName>
        <fullName evidence="5">Peroxin 13</fullName>
    </submittedName>
</protein>